<dbReference type="InterPro" id="IPR052159">
    <property type="entry name" value="Competence_DNA_uptake"/>
</dbReference>
<evidence type="ECO:0000259" key="7">
    <source>
        <dbReference type="SMART" id="SM00849"/>
    </source>
</evidence>
<proteinExistence type="predicted"/>
<dbReference type="Pfam" id="PF13567">
    <property type="entry name" value="DUF4131"/>
    <property type="match status" value="1"/>
</dbReference>
<dbReference type="InterPro" id="IPR036866">
    <property type="entry name" value="RibonucZ/Hydroxyglut_hydro"/>
</dbReference>
<keyword evidence="5 6" id="KW-0472">Membrane</keyword>
<evidence type="ECO:0000313" key="9">
    <source>
        <dbReference type="Proteomes" id="UP001305815"/>
    </source>
</evidence>
<organism evidence="8 9">
    <name type="scientific">Claveliimonas bilis</name>
    <dbReference type="NCBI Taxonomy" id="3028070"/>
    <lineage>
        <taxon>Bacteria</taxon>
        <taxon>Bacillati</taxon>
        <taxon>Bacillota</taxon>
        <taxon>Clostridia</taxon>
        <taxon>Lachnospirales</taxon>
        <taxon>Lachnospiraceae</taxon>
        <taxon>Claveliimonas</taxon>
    </lineage>
</organism>
<dbReference type="RefSeq" id="WP_316265058.1">
    <property type="nucleotide sequence ID" value="NZ_AP027742.1"/>
</dbReference>
<dbReference type="InterPro" id="IPR025405">
    <property type="entry name" value="DUF4131"/>
</dbReference>
<dbReference type="Pfam" id="PF03772">
    <property type="entry name" value="Competence"/>
    <property type="match status" value="1"/>
</dbReference>
<dbReference type="EMBL" id="AP027742">
    <property type="protein sequence ID" value="BDZ78054.1"/>
    <property type="molecule type" value="Genomic_DNA"/>
</dbReference>
<keyword evidence="2" id="KW-1003">Cell membrane</keyword>
<dbReference type="InterPro" id="IPR035681">
    <property type="entry name" value="ComA-like_MBL"/>
</dbReference>
<evidence type="ECO:0000256" key="1">
    <source>
        <dbReference type="ARBA" id="ARBA00004651"/>
    </source>
</evidence>
<gene>
    <name evidence="8" type="primary">comEC</name>
    <name evidence="8" type="ORF">Lac1_22370</name>
</gene>
<dbReference type="Gene3D" id="3.60.15.10">
    <property type="entry name" value="Ribonuclease Z/Hydroxyacylglutathione hydrolase-like"/>
    <property type="match status" value="1"/>
</dbReference>
<protein>
    <submittedName>
        <fullName evidence="8">DNA internalization-related competence protein ComEC/Rec2</fullName>
    </submittedName>
</protein>
<dbReference type="Proteomes" id="UP001305815">
    <property type="component" value="Chromosome"/>
</dbReference>
<evidence type="ECO:0000256" key="2">
    <source>
        <dbReference type="ARBA" id="ARBA00022475"/>
    </source>
</evidence>
<evidence type="ECO:0000256" key="3">
    <source>
        <dbReference type="ARBA" id="ARBA00022692"/>
    </source>
</evidence>
<evidence type="ECO:0000256" key="6">
    <source>
        <dbReference type="SAM" id="Phobius"/>
    </source>
</evidence>
<dbReference type="SMART" id="SM00849">
    <property type="entry name" value="Lactamase_B"/>
    <property type="match status" value="1"/>
</dbReference>
<evidence type="ECO:0000313" key="8">
    <source>
        <dbReference type="EMBL" id="BDZ78054.1"/>
    </source>
</evidence>
<feature type="transmembrane region" description="Helical" evidence="6">
    <location>
        <begin position="469"/>
        <end position="489"/>
    </location>
</feature>
<evidence type="ECO:0000256" key="4">
    <source>
        <dbReference type="ARBA" id="ARBA00022989"/>
    </source>
</evidence>
<feature type="transmembrane region" description="Helical" evidence="6">
    <location>
        <begin position="275"/>
        <end position="295"/>
    </location>
</feature>
<feature type="transmembrane region" description="Helical" evidence="6">
    <location>
        <begin position="368"/>
        <end position="388"/>
    </location>
</feature>
<sequence>MKKRILFTICLFLFCLGFGAVHFAGEYFLEELQPSQTEKYIPPDSTVHLEGEVYRKEAREDYQILYLKSNSIIYNRPFKNNSLQESKILLYDPQKTAIKTGNKVQASGNLFFFDEARNPGGFDQKFYYQKQNIHAAIWGKEVRVTDQKVSFLQDKLEQFRDKWKASLYEAAGEEDGGILAAMIIGDKAGMDAEIKELYQVNGIAHILAISGLHLSFIGTGVYQFLRKQTGSYLAGGVAGMMFLLLYVMMIGLTVSALRALVMFLIRVGADMSGRAYDMLTSLLAAAVIVVLWQPLSYYDGGFQMSFGAILGIWIAGQVQRKAEKEREKGKNSRRESGRLAGKWKSSLMASLGVQAVLLPITLYHFFSYPLYSVFLNLLVIPLMSLLLVLGAGGSLLYWVFPQGGGVLIWICKRILDLYEISCRAVMRIPASEIAVGRPELETVIFYYGTVAVALWIFFKHVGRRKWGSLLCVFTACGTLMLAGQVSVYGKTYITVLDVGQGDSIFMRGAKGTTVLVDAGSSTEKQIGKYRIEPFLKSQGVGQLDYVFVTHGDSDHMNGIEEMLSRQGRGVEISCLIFPAREMWDEKLEALAALAEQYEVKIRTVERGQGIISGEWRITCIQPEGKDKFEKGNEASLVLDVSLGKFDLLLTGDVEGEGEKILEERTGKSYDVLKVSHHGSKNSTSAEFLEEVSPDYALISAGENNRYGHPHPDTVERLEDRGCSIYTTIKNGAVTICTDGRKMEIQSFLQE</sequence>
<dbReference type="InterPro" id="IPR001279">
    <property type="entry name" value="Metallo-B-lactamas"/>
</dbReference>
<evidence type="ECO:0000256" key="5">
    <source>
        <dbReference type="ARBA" id="ARBA00023136"/>
    </source>
</evidence>
<dbReference type="NCBIfam" id="TIGR00361">
    <property type="entry name" value="ComEC_Rec2"/>
    <property type="match status" value="1"/>
</dbReference>
<keyword evidence="4 6" id="KW-1133">Transmembrane helix</keyword>
<dbReference type="CDD" id="cd07731">
    <property type="entry name" value="ComA-like_MBL-fold"/>
    <property type="match status" value="1"/>
</dbReference>
<dbReference type="InterPro" id="IPR004477">
    <property type="entry name" value="ComEC_N"/>
</dbReference>
<dbReference type="NCBIfam" id="TIGR00360">
    <property type="entry name" value="ComEC_N-term"/>
    <property type="match status" value="1"/>
</dbReference>
<accession>A0ABM8I9V2</accession>
<keyword evidence="9" id="KW-1185">Reference proteome</keyword>
<dbReference type="PANTHER" id="PTHR30619:SF1">
    <property type="entry name" value="RECOMBINATION PROTEIN 2"/>
    <property type="match status" value="1"/>
</dbReference>
<name>A0ABM8I9V2_9FIRM</name>
<feature type="domain" description="Metallo-beta-lactamase" evidence="7">
    <location>
        <begin position="500"/>
        <end position="702"/>
    </location>
</feature>
<feature type="transmembrane region" description="Helical" evidence="6">
    <location>
        <begin position="444"/>
        <end position="462"/>
    </location>
</feature>
<dbReference type="Pfam" id="PF00753">
    <property type="entry name" value="Lactamase_B"/>
    <property type="match status" value="1"/>
</dbReference>
<keyword evidence="3 6" id="KW-0812">Transmembrane</keyword>
<feature type="transmembrane region" description="Helical" evidence="6">
    <location>
        <begin position="232"/>
        <end position="254"/>
    </location>
</feature>
<dbReference type="PANTHER" id="PTHR30619">
    <property type="entry name" value="DNA INTERNALIZATION/COMPETENCE PROTEIN COMEC/REC2"/>
    <property type="match status" value="1"/>
</dbReference>
<comment type="subcellular location">
    <subcellularLocation>
        <location evidence="1">Cell membrane</location>
        <topology evidence="1">Multi-pass membrane protein</topology>
    </subcellularLocation>
</comment>
<dbReference type="InterPro" id="IPR004797">
    <property type="entry name" value="Competence_ComEC/Rec2"/>
</dbReference>
<reference evidence="9" key="1">
    <citation type="journal article" date="2023" name="Int. J. Syst. Evol. Microbiol.">
        <title>Claveliimonas bilis gen. nov., sp. nov., deoxycholic acid-producing bacteria isolated from human faeces, and reclassification of Sellimonas monacensis Zenner et al. 2021 as Claveliimonas monacensis comb. nov.</title>
        <authorList>
            <person name="Hisatomi A."/>
            <person name="Kastawa N.W.E.P.G."/>
            <person name="Song I."/>
            <person name="Ohkuma M."/>
            <person name="Fukiya S."/>
            <person name="Sakamoto M."/>
        </authorList>
    </citation>
    <scope>NUCLEOTIDE SEQUENCE [LARGE SCALE GENOMIC DNA]</scope>
    <source>
        <strain evidence="9">12BBH14</strain>
    </source>
</reference>
<dbReference type="SUPFAM" id="SSF56281">
    <property type="entry name" value="Metallo-hydrolase/oxidoreductase"/>
    <property type="match status" value="1"/>
</dbReference>
<feature type="transmembrane region" description="Helical" evidence="6">
    <location>
        <begin position="339"/>
        <end position="362"/>
    </location>
</feature>